<dbReference type="InterPro" id="IPR008207">
    <property type="entry name" value="Sig_transdc_His_kin_Hpt_dom"/>
</dbReference>
<dbReference type="Gene3D" id="3.30.565.10">
    <property type="entry name" value="Histidine kinase-like ATPase, C-terminal domain"/>
    <property type="match status" value="1"/>
</dbReference>
<keyword evidence="1" id="KW-0902">Two-component regulatory system</keyword>
<dbReference type="InterPro" id="IPR036890">
    <property type="entry name" value="HATPase_C_sf"/>
</dbReference>
<keyword evidence="6" id="KW-0418">Kinase</keyword>
<dbReference type="RefSeq" id="WP_087462494.1">
    <property type="nucleotide sequence ID" value="NZ_CP021425.1"/>
</dbReference>
<keyword evidence="4" id="KW-0812">Transmembrane</keyword>
<feature type="coiled-coil region" evidence="3">
    <location>
        <begin position="510"/>
        <end position="541"/>
    </location>
</feature>
<dbReference type="KEGG" id="ome:OLMES_3596"/>
<dbReference type="Gene3D" id="3.30.450.20">
    <property type="entry name" value="PAS domain"/>
    <property type="match status" value="1"/>
</dbReference>
<dbReference type="SUPFAM" id="SSF55781">
    <property type="entry name" value="GAF domain-like"/>
    <property type="match status" value="1"/>
</dbReference>
<feature type="domain" description="HPt" evidence="5">
    <location>
        <begin position="686"/>
        <end position="790"/>
    </location>
</feature>
<dbReference type="SUPFAM" id="SSF47226">
    <property type="entry name" value="Histidine-containing phosphotransfer domain, HPT domain"/>
    <property type="match status" value="1"/>
</dbReference>
<name>A0A1Y0IE13_9GAMM</name>
<dbReference type="AlphaFoldDB" id="A0A1Y0IE13"/>
<feature type="transmembrane region" description="Helical" evidence="4">
    <location>
        <begin position="323"/>
        <end position="343"/>
    </location>
</feature>
<dbReference type="SMART" id="SM00065">
    <property type="entry name" value="GAF"/>
    <property type="match status" value="1"/>
</dbReference>
<evidence type="ECO:0000313" key="7">
    <source>
        <dbReference type="Proteomes" id="UP000196027"/>
    </source>
</evidence>
<dbReference type="Proteomes" id="UP000196027">
    <property type="component" value="Chromosome"/>
</dbReference>
<dbReference type="InterPro" id="IPR003018">
    <property type="entry name" value="GAF"/>
</dbReference>
<keyword evidence="3" id="KW-0175">Coiled coil</keyword>
<dbReference type="PANTHER" id="PTHR43395">
    <property type="entry name" value="SENSOR HISTIDINE KINASE CHEA"/>
    <property type="match status" value="1"/>
</dbReference>
<dbReference type="Pfam" id="PF02518">
    <property type="entry name" value="HATPase_c"/>
    <property type="match status" value="1"/>
</dbReference>
<dbReference type="Pfam" id="PF01627">
    <property type="entry name" value="Hpt"/>
    <property type="match status" value="1"/>
</dbReference>
<dbReference type="EMBL" id="CP021425">
    <property type="protein sequence ID" value="ARU57623.1"/>
    <property type="molecule type" value="Genomic_DNA"/>
</dbReference>
<dbReference type="InterPro" id="IPR003594">
    <property type="entry name" value="HATPase_dom"/>
</dbReference>
<gene>
    <name evidence="6" type="ORF">OLMES_3596</name>
</gene>
<dbReference type="InterPro" id="IPR051315">
    <property type="entry name" value="Bact_Chemotaxis_CheA"/>
</dbReference>
<evidence type="ECO:0000313" key="6">
    <source>
        <dbReference type="EMBL" id="ARU57623.1"/>
    </source>
</evidence>
<dbReference type="Pfam" id="PF01590">
    <property type="entry name" value="GAF"/>
    <property type="match status" value="1"/>
</dbReference>
<proteinExistence type="predicted"/>
<dbReference type="InterPro" id="IPR036641">
    <property type="entry name" value="HPT_dom_sf"/>
</dbReference>
<evidence type="ECO:0000259" key="5">
    <source>
        <dbReference type="PROSITE" id="PS50894"/>
    </source>
</evidence>
<dbReference type="GO" id="GO:0000160">
    <property type="term" value="P:phosphorelay signal transduction system"/>
    <property type="evidence" value="ECO:0007669"/>
    <property type="project" value="UniProtKB-KW"/>
</dbReference>
<dbReference type="Gene3D" id="1.20.120.160">
    <property type="entry name" value="HPT domain"/>
    <property type="match status" value="1"/>
</dbReference>
<evidence type="ECO:0000256" key="4">
    <source>
        <dbReference type="SAM" id="Phobius"/>
    </source>
</evidence>
<dbReference type="PROSITE" id="PS50894">
    <property type="entry name" value="HPT"/>
    <property type="match status" value="1"/>
</dbReference>
<evidence type="ECO:0000256" key="1">
    <source>
        <dbReference type="ARBA" id="ARBA00023012"/>
    </source>
</evidence>
<dbReference type="SMART" id="SM00387">
    <property type="entry name" value="HATPase_c"/>
    <property type="match status" value="1"/>
</dbReference>
<keyword evidence="6" id="KW-0808">Transferase</keyword>
<keyword evidence="4" id="KW-0472">Membrane</keyword>
<feature type="transmembrane region" description="Helical" evidence="4">
    <location>
        <begin position="12"/>
        <end position="32"/>
    </location>
</feature>
<dbReference type="SUPFAM" id="SSF55874">
    <property type="entry name" value="ATPase domain of HSP90 chaperone/DNA topoisomerase II/histidine kinase"/>
    <property type="match status" value="1"/>
</dbReference>
<accession>A0A1Y0IE13</accession>
<organism evidence="6 7">
    <name type="scientific">Oleiphilus messinensis</name>
    <dbReference type="NCBI Taxonomy" id="141451"/>
    <lineage>
        <taxon>Bacteria</taxon>
        <taxon>Pseudomonadati</taxon>
        <taxon>Pseudomonadota</taxon>
        <taxon>Gammaproteobacteria</taxon>
        <taxon>Oceanospirillales</taxon>
        <taxon>Oleiphilaceae</taxon>
        <taxon>Oleiphilus</taxon>
    </lineage>
</organism>
<dbReference type="InterPro" id="IPR029016">
    <property type="entry name" value="GAF-like_dom_sf"/>
</dbReference>
<dbReference type="OrthoDB" id="9803176at2"/>
<dbReference type="CDD" id="cd00088">
    <property type="entry name" value="HPT"/>
    <property type="match status" value="1"/>
</dbReference>
<evidence type="ECO:0000256" key="3">
    <source>
        <dbReference type="SAM" id="Coils"/>
    </source>
</evidence>
<evidence type="ECO:0000256" key="2">
    <source>
        <dbReference type="PROSITE-ProRule" id="PRU00110"/>
    </source>
</evidence>
<protein>
    <submittedName>
        <fullName evidence="6">Signal transduction histidine kinase</fullName>
    </submittedName>
</protein>
<feature type="modified residue" description="Phosphohistidine" evidence="2">
    <location>
        <position position="731"/>
    </location>
</feature>
<dbReference type="GO" id="GO:0004672">
    <property type="term" value="F:protein kinase activity"/>
    <property type="evidence" value="ECO:0007669"/>
    <property type="project" value="UniProtKB-ARBA"/>
</dbReference>
<dbReference type="Gene3D" id="3.30.450.40">
    <property type="match status" value="1"/>
</dbReference>
<dbReference type="PANTHER" id="PTHR43395:SF10">
    <property type="entry name" value="CHEMOTAXIS PROTEIN CHEA"/>
    <property type="match status" value="1"/>
</dbReference>
<keyword evidence="4" id="KW-1133">Transmembrane helix</keyword>
<keyword evidence="2" id="KW-0597">Phosphoprotein</keyword>
<keyword evidence="7" id="KW-1185">Reference proteome</keyword>
<sequence length="1050" mass="116960">MLQLSFNQKVGLGFFIIIFLLLISGLSSLWNLHDIDNSTTRVNDTAVPVVKESNRVQIQLLKLAKLSSLAYNATSQTDILKYQKDFEVIAERFEGMQKSLSDLTRSNAIMGKEFKSVQEHYRLYAEAVRNMFQAKLNVLQAKDNAEKNVGELMNRVDDVGGALLEIAYYRVSDEKLQEDMELVAGFANGADAQLLGVIKTLEEVRISTDLARLEQARDDFNFVFNDSRNQLESGARVFRPFDEEGMLDYTYETYDALRAGLDAKPNVVDFKIRQLEEAEVAKQQLINADNEVSTAIAGLDNLLDAADTQFNTLQNDVFASLDFGFKSSIGMLIVLIVLAAQNFNSMRQAIRKKMIDLAKLNDIGRSLAAARDQNSALEEVLQSMHEKIGVDRGSVYLLNEDQQLEVRAYFPPKIVDPTIKPAKFTIGQGVLGQVAESKKVVFVPNTAKDKNFVSDKKQSGQALLCVPLVDKDVLIGVINLSGDVKKVAFADSDYEFVSSVARSLVTTIKNIRMREVIEEHNRNLEQKVQERTAALHQKNQDIANMMANMHQGLFTITAGGQIHPEYAAYLETIFETKRIAGRNFADLLFSNTTLGADSVDQNITAVDAIVGEDEMMYDFNSHCLVNEMVITFEEGRQKILELDWDPITTDEVIEKLMVTVRDVTELKALEAEAEEQKRELAIIGEILAVDARKFNDFVNASEDFVGQCRTLISDTQAKDKDIIALLFRNMHTVKGNARTYGLKLITDVVHNVEQTYDELRKNEEMEWQPSRLLQELEGADQVISKYAHVFRDKLGRDSSPSESGVLLDASKVSGWLANVKTLSAVDMQPQVKQVVSDAFDLLISMDAEPLSRVIQDVVASVQSLAVQLDKAEPKTVIEDGGIFIHREAHGFLNNIFMHVFRNAIDHGIEGETERLEKGKPAFGTISLDTVLGDGFAEFAVQDDGRGIAISKIYNMAVEKGIYVADAERPDAVEIANLIFHSGFSTAEEVTDVSGRGVGMDAVKGFLEKEGGSIEVVLEAGNETDDFRAFSTRIRLPDKFFVQAPEFSRTA</sequence>
<reference evidence="6 7" key="1">
    <citation type="submission" date="2017-05" db="EMBL/GenBank/DDBJ databases">
        <title>Genomic insights into alkan degradation activity of Oleiphilus messinensis.</title>
        <authorList>
            <person name="Kozyavkin S.A."/>
            <person name="Slesarev A.I."/>
            <person name="Golyshin P.N."/>
            <person name="Korzhenkov A."/>
            <person name="Golyshina O.N."/>
            <person name="Toshchakov S.V."/>
        </authorList>
    </citation>
    <scope>NUCLEOTIDE SEQUENCE [LARGE SCALE GENOMIC DNA]</scope>
    <source>
        <strain evidence="6 7">ME102</strain>
    </source>
</reference>